<organism evidence="3 4">
    <name type="scientific">Tetradesmus obliquus</name>
    <name type="common">Green alga</name>
    <name type="synonym">Acutodesmus obliquus</name>
    <dbReference type="NCBI Taxonomy" id="3088"/>
    <lineage>
        <taxon>Eukaryota</taxon>
        <taxon>Viridiplantae</taxon>
        <taxon>Chlorophyta</taxon>
        <taxon>core chlorophytes</taxon>
        <taxon>Chlorophyceae</taxon>
        <taxon>CS clade</taxon>
        <taxon>Sphaeropleales</taxon>
        <taxon>Scenedesmaceae</taxon>
        <taxon>Tetradesmus</taxon>
    </lineage>
</organism>
<dbReference type="PROSITE" id="PS50405">
    <property type="entry name" value="GST_CTER"/>
    <property type="match status" value="1"/>
</dbReference>
<evidence type="ECO:0008006" key="5">
    <source>
        <dbReference type="Google" id="ProtNLM"/>
    </source>
</evidence>
<feature type="domain" description="GST C-terminal" evidence="2">
    <location>
        <begin position="98"/>
        <end position="221"/>
    </location>
</feature>
<accession>A0A383W0C4</accession>
<dbReference type="GO" id="GO:0006749">
    <property type="term" value="P:glutathione metabolic process"/>
    <property type="evidence" value="ECO:0007669"/>
    <property type="project" value="TreeGrafter"/>
</dbReference>
<evidence type="ECO:0000313" key="4">
    <source>
        <dbReference type="Proteomes" id="UP000256970"/>
    </source>
</evidence>
<dbReference type="InterPro" id="IPR036282">
    <property type="entry name" value="Glutathione-S-Trfase_C_sf"/>
</dbReference>
<gene>
    <name evidence="3" type="ORF">BQ4739_LOCUS10834</name>
</gene>
<dbReference type="PANTHER" id="PTHR11571">
    <property type="entry name" value="GLUTATHIONE S-TRANSFERASE"/>
    <property type="match status" value="1"/>
</dbReference>
<sequence length="227" mass="25012">MAGLDQPISLKYFDLKGHGGLCGLGGGIRFFFYTQGIQFSDETVVLDEWKAGLKQEAMKSGQTITGHLPIVRFGGRSYIESNAALRLASRRLGLYGTDAEADYCVDMAADIIVEARSAWHDAAVAGPEAREAYCSAPDRRKHQYQVLNALIAQSKGQGPHVIGSSSTFVDAVLFALLWDDVVLFKGDEYLWTANPHLELFFKSYLQQPKVAEWCRSMRPDLVEGSAS</sequence>
<dbReference type="InterPro" id="IPR050213">
    <property type="entry name" value="GST_superfamily"/>
</dbReference>
<dbReference type="Gene3D" id="1.20.1050.10">
    <property type="match status" value="1"/>
</dbReference>
<dbReference type="Pfam" id="PF14497">
    <property type="entry name" value="GST_C_3"/>
    <property type="match status" value="1"/>
</dbReference>
<evidence type="ECO:0000259" key="1">
    <source>
        <dbReference type="PROSITE" id="PS50404"/>
    </source>
</evidence>
<dbReference type="GO" id="GO:0004364">
    <property type="term" value="F:glutathione transferase activity"/>
    <property type="evidence" value="ECO:0007669"/>
    <property type="project" value="TreeGrafter"/>
</dbReference>
<evidence type="ECO:0000313" key="3">
    <source>
        <dbReference type="EMBL" id="SZX70640.1"/>
    </source>
</evidence>
<dbReference type="InterPro" id="IPR004046">
    <property type="entry name" value="GST_C"/>
</dbReference>
<reference evidence="3 4" key="1">
    <citation type="submission" date="2016-10" db="EMBL/GenBank/DDBJ databases">
        <authorList>
            <person name="Cai Z."/>
        </authorList>
    </citation>
    <scope>NUCLEOTIDE SEQUENCE [LARGE SCALE GENOMIC DNA]</scope>
</reference>
<dbReference type="InterPro" id="IPR004045">
    <property type="entry name" value="Glutathione_S-Trfase_N"/>
</dbReference>
<dbReference type="STRING" id="3088.A0A383W0C4"/>
<keyword evidence="4" id="KW-1185">Reference proteome</keyword>
<dbReference type="PROSITE" id="PS50404">
    <property type="entry name" value="GST_NTER"/>
    <property type="match status" value="1"/>
</dbReference>
<name>A0A383W0C4_TETOB</name>
<dbReference type="AlphaFoldDB" id="A0A383W0C4"/>
<dbReference type="Proteomes" id="UP000256970">
    <property type="component" value="Unassembled WGS sequence"/>
</dbReference>
<dbReference type="SUPFAM" id="SSF47616">
    <property type="entry name" value="GST C-terminal domain-like"/>
    <property type="match status" value="1"/>
</dbReference>
<evidence type="ECO:0000259" key="2">
    <source>
        <dbReference type="PROSITE" id="PS50405"/>
    </source>
</evidence>
<proteinExistence type="predicted"/>
<feature type="domain" description="GST N-terminal" evidence="1">
    <location>
        <begin position="12"/>
        <end position="96"/>
    </location>
</feature>
<dbReference type="InterPro" id="IPR010987">
    <property type="entry name" value="Glutathione-S-Trfase_C-like"/>
</dbReference>
<dbReference type="Gene3D" id="3.40.30.10">
    <property type="entry name" value="Glutaredoxin"/>
    <property type="match status" value="1"/>
</dbReference>
<dbReference type="EMBL" id="FNXT01000996">
    <property type="protein sequence ID" value="SZX70640.1"/>
    <property type="molecule type" value="Genomic_DNA"/>
</dbReference>
<protein>
    <recommendedName>
        <fullName evidence="5">GST C-terminal domain-containing protein</fullName>
    </recommendedName>
</protein>